<keyword evidence="5" id="KW-0234">DNA repair</keyword>
<dbReference type="GO" id="GO:0000400">
    <property type="term" value="F:four-way junction DNA binding"/>
    <property type="evidence" value="ECO:0007669"/>
    <property type="project" value="TreeGrafter"/>
</dbReference>
<dbReference type="VEuPathDB" id="ToxoDB:BESB_028450"/>
<comment type="subcellular location">
    <subcellularLocation>
        <location evidence="1">Nucleus</location>
    </subcellularLocation>
</comment>
<dbReference type="GO" id="GO:0007131">
    <property type="term" value="P:reciprocal meiotic recombination"/>
    <property type="evidence" value="ECO:0007669"/>
    <property type="project" value="TreeGrafter"/>
</dbReference>
<dbReference type="GO" id="GO:0005657">
    <property type="term" value="C:replication fork"/>
    <property type="evidence" value="ECO:0007669"/>
    <property type="project" value="TreeGrafter"/>
</dbReference>
<dbReference type="AlphaFoldDB" id="A0A2A9M7N6"/>
<feature type="compositionally biased region" description="Basic and acidic residues" evidence="7">
    <location>
        <begin position="611"/>
        <end position="621"/>
    </location>
</feature>
<reference evidence="8 9" key="1">
    <citation type="submission" date="2017-09" db="EMBL/GenBank/DDBJ databases">
        <title>Genome sequencing of Besnoitia besnoiti strain Bb-Ger1.</title>
        <authorList>
            <person name="Schares G."/>
            <person name="Venepally P."/>
            <person name="Lorenzi H.A."/>
        </authorList>
    </citation>
    <scope>NUCLEOTIDE SEQUENCE [LARGE SCALE GENOMIC DNA]</scope>
    <source>
        <strain evidence="8 9">Bb-Ger1</strain>
    </source>
</reference>
<dbReference type="KEGG" id="bbes:BESB_028450"/>
<name>A0A2A9M7N6_BESBE</name>
<keyword evidence="2" id="KW-0547">Nucleotide-binding</keyword>
<dbReference type="EMBL" id="NWUJ01000015">
    <property type="protein sequence ID" value="PFH31410.1"/>
    <property type="molecule type" value="Genomic_DNA"/>
</dbReference>
<evidence type="ECO:0000256" key="5">
    <source>
        <dbReference type="ARBA" id="ARBA00023204"/>
    </source>
</evidence>
<comment type="caution">
    <text evidence="8">The sequence shown here is derived from an EMBL/GenBank/DDBJ whole genome shotgun (WGS) entry which is preliminary data.</text>
</comment>
<organism evidence="8 9">
    <name type="scientific">Besnoitia besnoiti</name>
    <name type="common">Apicomplexan protozoan</name>
    <dbReference type="NCBI Taxonomy" id="94643"/>
    <lineage>
        <taxon>Eukaryota</taxon>
        <taxon>Sar</taxon>
        <taxon>Alveolata</taxon>
        <taxon>Apicomplexa</taxon>
        <taxon>Conoidasida</taxon>
        <taxon>Coccidia</taxon>
        <taxon>Eucoccidiorida</taxon>
        <taxon>Eimeriorina</taxon>
        <taxon>Sarcocystidae</taxon>
        <taxon>Besnoitia</taxon>
    </lineage>
</organism>
<feature type="region of interest" description="Disordered" evidence="7">
    <location>
        <begin position="604"/>
        <end position="631"/>
    </location>
</feature>
<dbReference type="PANTHER" id="PTHR46239">
    <property type="entry name" value="DNA REPAIR PROTEIN RAD51 HOMOLOG 3 RAD51C"/>
    <property type="match status" value="1"/>
</dbReference>
<evidence type="ECO:0008006" key="10">
    <source>
        <dbReference type="Google" id="ProtNLM"/>
    </source>
</evidence>
<evidence type="ECO:0000256" key="6">
    <source>
        <dbReference type="ARBA" id="ARBA00023242"/>
    </source>
</evidence>
<evidence type="ECO:0000313" key="8">
    <source>
        <dbReference type="EMBL" id="PFH31410.1"/>
    </source>
</evidence>
<feature type="compositionally biased region" description="Basic and acidic residues" evidence="7">
    <location>
        <begin position="319"/>
        <end position="334"/>
    </location>
</feature>
<feature type="compositionally biased region" description="Basic and acidic residues" evidence="7">
    <location>
        <begin position="401"/>
        <end position="415"/>
    </location>
</feature>
<feature type="region of interest" description="Disordered" evidence="7">
    <location>
        <begin position="1"/>
        <end position="41"/>
    </location>
</feature>
<feature type="region of interest" description="Disordered" evidence="7">
    <location>
        <begin position="401"/>
        <end position="428"/>
    </location>
</feature>
<dbReference type="GeneID" id="40307897"/>
<evidence type="ECO:0000256" key="1">
    <source>
        <dbReference type="ARBA" id="ARBA00004123"/>
    </source>
</evidence>
<keyword evidence="3" id="KW-0227">DNA damage</keyword>
<feature type="region of interest" description="Disordered" evidence="7">
    <location>
        <begin position="97"/>
        <end position="148"/>
    </location>
</feature>
<sequence>MKSEASRPCCASYLPSSSPPPTAPARGAGLGPSELRRRDAPRAARKIPFRLPSLDRLLCGGCPAGEGILQVCGPAGVGKTSLCLQLAVSLAAGCSPALQRPQRSPASCGEGPSDACDGSPGDAAEGCRGRKRGRSAERNPASCADEAVSNGARSEKLTRIPRGRSSISFSLSLSECCTLSRSSSSALAPSSCLLRALPRGGGAPPRAQSREIPQACRRNAKSAGATHGLQELPRETSVADGCASPPGAAPRRCADGCEKEECGGGQQVARRTLRRTRTLFIDSEGGARLERLRQIAASFAGLRLEGEPSPSARVSGGAARREAEGEARRERHAEGMVMSAEVEAKLERLEREELALQQLVGRIDIARIFDHKELLAVLQHVYLLLTREASLEGGADLGKEAEAFDGPEKAEKEAETPGGETPARLPAEATTVAPASRAVHRGRASQGRRPRETYGLIVVDSLSWIFHPAFFHSAAECAALLLQCANVISLLSTRFQVAAVVTSQLTTAKASFAPLEETRSASRAFAAAFPQAFAPSLGRAWRQVPVYSLGLRWPEGASLSSRGGRRALYSGAFRAEAEAGFPAREIVVFKTPTLFNALGEAAAGDVGTGGEDDRSRARGPEDSLASDDAEPRTGALPVAAVKVVVAGGGVREYETTAKGDGKLRFRWH</sequence>
<evidence type="ECO:0000256" key="2">
    <source>
        <dbReference type="ARBA" id="ARBA00022741"/>
    </source>
</evidence>
<keyword evidence="6" id="KW-0539">Nucleus</keyword>
<evidence type="ECO:0000256" key="4">
    <source>
        <dbReference type="ARBA" id="ARBA00022840"/>
    </source>
</evidence>
<dbReference type="GO" id="GO:0033063">
    <property type="term" value="C:Rad51B-Rad51C-Rad51D-XRCC2 complex"/>
    <property type="evidence" value="ECO:0007669"/>
    <property type="project" value="TreeGrafter"/>
</dbReference>
<protein>
    <recommendedName>
        <fullName evidence="10">RecA family profile 1 domain-containing protein</fullName>
    </recommendedName>
</protein>
<accession>A0A2A9M7N6</accession>
<gene>
    <name evidence="8" type="ORF">BESB_028450</name>
</gene>
<feature type="region of interest" description="Disordered" evidence="7">
    <location>
        <begin position="306"/>
        <end position="334"/>
    </location>
</feature>
<evidence type="ECO:0000256" key="3">
    <source>
        <dbReference type="ARBA" id="ARBA00022763"/>
    </source>
</evidence>
<dbReference type="GO" id="GO:0005524">
    <property type="term" value="F:ATP binding"/>
    <property type="evidence" value="ECO:0007669"/>
    <property type="project" value="UniProtKB-KW"/>
</dbReference>
<proteinExistence type="predicted"/>
<evidence type="ECO:0000256" key="7">
    <source>
        <dbReference type="SAM" id="MobiDB-lite"/>
    </source>
</evidence>
<dbReference type="PANTHER" id="PTHR46239:SF1">
    <property type="entry name" value="DNA REPAIR PROTEIN RAD51 HOMOLOG 3"/>
    <property type="match status" value="1"/>
</dbReference>
<dbReference type="RefSeq" id="XP_029215419.1">
    <property type="nucleotide sequence ID" value="XM_029361519.1"/>
</dbReference>
<dbReference type="GO" id="GO:0000707">
    <property type="term" value="P:meiotic DNA recombinase assembly"/>
    <property type="evidence" value="ECO:0007669"/>
    <property type="project" value="TreeGrafter"/>
</dbReference>
<keyword evidence="4" id="KW-0067">ATP-binding</keyword>
<dbReference type="GO" id="GO:0033065">
    <property type="term" value="C:Rad51C-XRCC3 complex"/>
    <property type="evidence" value="ECO:0007669"/>
    <property type="project" value="TreeGrafter"/>
</dbReference>
<dbReference type="Gene3D" id="3.40.50.300">
    <property type="entry name" value="P-loop containing nucleotide triphosphate hydrolases"/>
    <property type="match status" value="2"/>
</dbReference>
<keyword evidence="9" id="KW-1185">Reference proteome</keyword>
<dbReference type="OrthoDB" id="342627at2759"/>
<dbReference type="InterPro" id="IPR052093">
    <property type="entry name" value="HR_Repair_Mediator"/>
</dbReference>
<evidence type="ECO:0000313" key="9">
    <source>
        <dbReference type="Proteomes" id="UP000224006"/>
    </source>
</evidence>
<dbReference type="Proteomes" id="UP000224006">
    <property type="component" value="Unassembled WGS sequence"/>
</dbReference>
<dbReference type="GO" id="GO:0008821">
    <property type="term" value="F:crossover junction DNA endonuclease activity"/>
    <property type="evidence" value="ECO:0007669"/>
    <property type="project" value="TreeGrafter"/>
</dbReference>
<dbReference type="SUPFAM" id="SSF52540">
    <property type="entry name" value="P-loop containing nucleoside triphosphate hydrolases"/>
    <property type="match status" value="2"/>
</dbReference>
<dbReference type="InterPro" id="IPR027417">
    <property type="entry name" value="P-loop_NTPase"/>
</dbReference>